<gene>
    <name evidence="2" type="ORF">U732_3705</name>
</gene>
<evidence type="ECO:0000313" key="3">
    <source>
        <dbReference type="Proteomes" id="UP000031366"/>
    </source>
</evidence>
<keyword evidence="3" id="KW-1185">Reference proteome</keyword>
<dbReference type="InterPro" id="IPR038727">
    <property type="entry name" value="NadR/Ttd14_AAA_dom"/>
</dbReference>
<sequence length="177" mass="20387">MRRYILTGTPGSGKTSIIRLLETMGYLVVEEAATDIITLEQVQGNAEPWKDESFINKIVELQKQRQVQLSALSSEVQIYDRSVFCTYALSKYLGYQPSKDIIEEINRIENEQIYQKTVFFIENLGFCQPSEARKISFEEALCFEHIHEETYKSFGYTCIKIPPGTVIERARKIIGML</sequence>
<dbReference type="EMBL" id="AYSO01000013">
    <property type="protein sequence ID" value="KIE47752.1"/>
    <property type="molecule type" value="Genomic_DNA"/>
</dbReference>
<dbReference type="RefSeq" id="WP_039630964.1">
    <property type="nucleotide sequence ID" value="NZ_AYSO01000013.1"/>
</dbReference>
<proteinExistence type="predicted"/>
<organism evidence="2 3">
    <name type="scientific">Clostridium argentinense CDC 2741</name>
    <dbReference type="NCBI Taxonomy" id="1418104"/>
    <lineage>
        <taxon>Bacteria</taxon>
        <taxon>Bacillati</taxon>
        <taxon>Bacillota</taxon>
        <taxon>Clostridia</taxon>
        <taxon>Eubacteriales</taxon>
        <taxon>Clostridiaceae</taxon>
        <taxon>Clostridium</taxon>
    </lineage>
</organism>
<dbReference type="STRING" id="29341.RSJ17_17445"/>
<dbReference type="Proteomes" id="UP000031366">
    <property type="component" value="Unassembled WGS sequence"/>
</dbReference>
<dbReference type="Gene3D" id="3.40.50.300">
    <property type="entry name" value="P-loop containing nucleotide triphosphate hydrolases"/>
    <property type="match status" value="1"/>
</dbReference>
<reference evidence="2 3" key="1">
    <citation type="journal article" date="2015" name="Infect. Genet. Evol.">
        <title>Genomic sequences of six botulinum neurotoxin-producing strains representing three clostridial species illustrate the mobility and diversity of botulinum neurotoxin genes.</title>
        <authorList>
            <person name="Smith T.J."/>
            <person name="Hill K.K."/>
            <person name="Xie G."/>
            <person name="Foley B.T."/>
            <person name="Williamson C.H."/>
            <person name="Foster J.T."/>
            <person name="Johnson S.L."/>
            <person name="Chertkov O."/>
            <person name="Teshima H."/>
            <person name="Gibbons H.S."/>
            <person name="Johnsky L.A."/>
            <person name="Karavis M.A."/>
            <person name="Smith L.A."/>
        </authorList>
    </citation>
    <scope>NUCLEOTIDE SEQUENCE [LARGE SCALE GENOMIC DNA]</scope>
    <source>
        <strain evidence="2 3">CDC 2741</strain>
    </source>
</reference>
<dbReference type="SUPFAM" id="SSF52540">
    <property type="entry name" value="P-loop containing nucleoside triphosphate hydrolases"/>
    <property type="match status" value="1"/>
</dbReference>
<dbReference type="InterPro" id="IPR027417">
    <property type="entry name" value="P-loop_NTPase"/>
</dbReference>
<evidence type="ECO:0000259" key="1">
    <source>
        <dbReference type="Pfam" id="PF13521"/>
    </source>
</evidence>
<dbReference type="OrthoDB" id="9757917at2"/>
<protein>
    <submittedName>
        <fullName evidence="2">AAA domain protein</fullName>
    </submittedName>
</protein>
<name>A0A0C1R2K9_9CLOT</name>
<comment type="caution">
    <text evidence="2">The sequence shown here is derived from an EMBL/GenBank/DDBJ whole genome shotgun (WGS) entry which is preliminary data.</text>
</comment>
<evidence type="ECO:0000313" key="2">
    <source>
        <dbReference type="EMBL" id="KIE47752.1"/>
    </source>
</evidence>
<accession>A0A0C1R2K9</accession>
<dbReference type="AlphaFoldDB" id="A0A0C1R2K9"/>
<dbReference type="Pfam" id="PF13521">
    <property type="entry name" value="AAA_28"/>
    <property type="match status" value="1"/>
</dbReference>
<feature type="domain" description="NadR/Ttd14 AAA" evidence="1">
    <location>
        <begin position="3"/>
        <end position="169"/>
    </location>
</feature>